<dbReference type="GO" id="GO:0003676">
    <property type="term" value="F:nucleic acid binding"/>
    <property type="evidence" value="ECO:0007669"/>
    <property type="project" value="InterPro"/>
</dbReference>
<dbReference type="Proteomes" id="UP000187203">
    <property type="component" value="Unassembled WGS sequence"/>
</dbReference>
<dbReference type="InterPro" id="IPR001258">
    <property type="entry name" value="NHL_repeat"/>
</dbReference>
<dbReference type="EMBL" id="AWUE01013143">
    <property type="protein sequence ID" value="OMP07608.1"/>
    <property type="molecule type" value="Genomic_DNA"/>
</dbReference>
<feature type="compositionally biased region" description="Low complexity" evidence="3">
    <location>
        <begin position="788"/>
        <end position="803"/>
    </location>
</feature>
<dbReference type="Pfam" id="PF13456">
    <property type="entry name" value="RVT_3"/>
    <property type="match status" value="1"/>
</dbReference>
<dbReference type="PANTHER" id="PTHR46388:SF3">
    <property type="entry name" value="DUF1618 DOMAIN-CONTAINING PROTEIN"/>
    <property type="match status" value="1"/>
</dbReference>
<dbReference type="InterPro" id="IPR011042">
    <property type="entry name" value="6-blade_b-propeller_TolB-like"/>
</dbReference>
<keyword evidence="6" id="KW-1185">Reference proteome</keyword>
<keyword evidence="2" id="KW-0067">ATP-binding</keyword>
<evidence type="ECO:0000313" key="6">
    <source>
        <dbReference type="Proteomes" id="UP000187203"/>
    </source>
</evidence>
<evidence type="ECO:0000259" key="4">
    <source>
        <dbReference type="Pfam" id="PF13456"/>
    </source>
</evidence>
<feature type="binding site" evidence="2">
    <location>
        <position position="894"/>
    </location>
    <ligand>
        <name>ATP</name>
        <dbReference type="ChEBI" id="CHEBI:30616"/>
    </ligand>
</feature>
<keyword evidence="2" id="KW-0547">Nucleotide-binding</keyword>
<accession>A0A1R3KKT9</accession>
<comment type="caution">
    <text evidence="5">The sequence shown here is derived from an EMBL/GenBank/DDBJ whole genome shotgun (WGS) entry which is preliminary data.</text>
</comment>
<dbReference type="OrthoDB" id="273823at2759"/>
<dbReference type="SUPFAM" id="SSF53098">
    <property type="entry name" value="Ribonuclease H-like"/>
    <property type="match status" value="1"/>
</dbReference>
<reference evidence="6" key="1">
    <citation type="submission" date="2013-09" db="EMBL/GenBank/DDBJ databases">
        <title>Corchorus olitorius genome sequencing.</title>
        <authorList>
            <person name="Alam M."/>
            <person name="Haque M.S."/>
            <person name="Islam M.S."/>
            <person name="Emdad E.M."/>
            <person name="Islam M.M."/>
            <person name="Ahmed B."/>
            <person name="Halim A."/>
            <person name="Hossen Q.M.M."/>
            <person name="Hossain M.Z."/>
            <person name="Ahmed R."/>
            <person name="Khan M.M."/>
            <person name="Islam R."/>
            <person name="Rashid M.M."/>
            <person name="Khan S.A."/>
            <person name="Rahman M.S."/>
            <person name="Alam M."/>
            <person name="Yahiya A.S."/>
            <person name="Khan M.S."/>
            <person name="Azam M.S."/>
            <person name="Haque T."/>
            <person name="Lashkar M.Z.H."/>
            <person name="Akhand A.I."/>
            <person name="Morshed G."/>
            <person name="Roy S."/>
            <person name="Uddin K.S."/>
            <person name="Rabeya T."/>
            <person name="Hossain A.S."/>
            <person name="Chowdhury A."/>
            <person name="Snigdha A.R."/>
            <person name="Mortoza M.S."/>
            <person name="Matin S.A."/>
            <person name="Hoque S.M.E."/>
            <person name="Islam M.K."/>
            <person name="Roy D.K."/>
            <person name="Haider R."/>
            <person name="Moosa M.M."/>
            <person name="Elias S.M."/>
            <person name="Hasan A.M."/>
            <person name="Jahan S."/>
            <person name="Shafiuddin M."/>
            <person name="Mahmood N."/>
            <person name="Shommy N.S."/>
        </authorList>
    </citation>
    <scope>NUCLEOTIDE SEQUENCE [LARGE SCALE GENOMIC DNA]</scope>
    <source>
        <strain evidence="6">cv. O-4</strain>
    </source>
</reference>
<organism evidence="5 6">
    <name type="scientific">Corchorus olitorius</name>
    <dbReference type="NCBI Taxonomy" id="93759"/>
    <lineage>
        <taxon>Eukaryota</taxon>
        <taxon>Viridiplantae</taxon>
        <taxon>Streptophyta</taxon>
        <taxon>Embryophyta</taxon>
        <taxon>Tracheophyta</taxon>
        <taxon>Spermatophyta</taxon>
        <taxon>Magnoliopsida</taxon>
        <taxon>eudicotyledons</taxon>
        <taxon>Gunneridae</taxon>
        <taxon>Pentapetalae</taxon>
        <taxon>rosids</taxon>
        <taxon>malvids</taxon>
        <taxon>Malvales</taxon>
        <taxon>Malvaceae</taxon>
        <taxon>Grewioideae</taxon>
        <taxon>Apeibeae</taxon>
        <taxon>Corchorus</taxon>
    </lineage>
</organism>
<sequence>MRPALQTQQFSSPKIEKEVLLGWEKPAKDWAKLNTDGSWNKQAMKQLPEVPTKAAMENVLWGIALAWSRNIKLLEIESDSATSVNTIKKGVGKNHPLFYVVETIREYLSREWKWKISHIRRPKNFVADWMAKSNSDRYSTISQASQDPSAETQLSTFIESTFDQLQGPHHCWFNRNDKGRDSLKKDGPFLIVAGRSFDSSENVVIIEKVKLLQQSSIGSADDQSQLVRLMMKEYITFPILLSNKSFTQGACYILSKDFKNPQVYREKDLDLAILNKVIKELSAQNQVNYIKVHNLKSSWSKEAEIISEPRCCTALQNFLLYFPACVSADESGGRLFLSDTNHHRIIIFDGDGKILDCIGSCPGFEDGEFESAKLLRPAASFYHASEDCLYFVDSENHVIRRADLERRVLETVNPTSSINKKSPSLWTWIRNKLGFGNDTDVNDDEHGSQTIICPWHLIKFEDNRFLIISRSFRNLWVMDIASGEIEEVIKGLCLLFNRHLIMEKLSLLDKMPAHLWQQQTDTGLSLDGLPYVDLISSFTTFQNHIIMCDTVGQGVLKLSRKSGICSSFQFSNLRILGLPYWLSFPVERFYAVAAGLSARQTDHIQQFSLLPGRVDIRISIDIPADTELVEPMHESCIWCQARGAATEVSVAEGVAGTAEKVGVAQQWYDELDNLAFSTPESELIVEDDNAAADTKSEDERIHIDCVVNTSPGTSEVIVFAPLYLKLGRNHVLEDNNREKLAAKIADIIGPEGVEGFGRNSFIQLMLKSKRDLRDLIFLKPLHKKLSKRLGSSRSRGGQPSYYSPAPPPQNHESLLPQQHHPENSASKTSAPEQMKIVDGPKATGSNNIAAQTFTFRELATATKNFRQECLIGEGGFGRVYKGKLEKTGQVVAVKQLDRNGLQGNREFLVEAQPVFKDPSRFPELADPILNGEFPVRALNQAVAVAAMCLQEEAVVRPLISDVVTALSFLGNGPDANMVDSCYSSPESDQKPTYDDDEEDSRKERQRAVAEAIEWGSNSRHTQPQTHSALL</sequence>
<feature type="domain" description="RNase H type-1" evidence="4">
    <location>
        <begin position="51"/>
        <end position="133"/>
    </location>
</feature>
<dbReference type="PROSITE" id="PS00107">
    <property type="entry name" value="PROTEIN_KINASE_ATP"/>
    <property type="match status" value="1"/>
</dbReference>
<dbReference type="Gene3D" id="2.120.10.30">
    <property type="entry name" value="TolB, C-terminal domain"/>
    <property type="match status" value="1"/>
</dbReference>
<dbReference type="InterPro" id="IPR036397">
    <property type="entry name" value="RNaseH_sf"/>
</dbReference>
<evidence type="ECO:0000256" key="3">
    <source>
        <dbReference type="SAM" id="MobiDB-lite"/>
    </source>
</evidence>
<evidence type="ECO:0000256" key="2">
    <source>
        <dbReference type="PROSITE-ProRule" id="PRU10141"/>
    </source>
</evidence>
<dbReference type="PANTHER" id="PTHR46388">
    <property type="entry name" value="NHL REPEAT-CONTAINING PROTEIN 2"/>
    <property type="match status" value="1"/>
</dbReference>
<dbReference type="InterPro" id="IPR002156">
    <property type="entry name" value="RNaseH_domain"/>
</dbReference>
<dbReference type="SUPFAM" id="SSF63825">
    <property type="entry name" value="YWTD domain"/>
    <property type="match status" value="1"/>
</dbReference>
<dbReference type="Pfam" id="PF01436">
    <property type="entry name" value="NHL"/>
    <property type="match status" value="1"/>
</dbReference>
<dbReference type="InterPro" id="IPR044730">
    <property type="entry name" value="RNase_H-like_dom_plant"/>
</dbReference>
<dbReference type="CDD" id="cd06222">
    <property type="entry name" value="RNase_H_like"/>
    <property type="match status" value="1"/>
</dbReference>
<dbReference type="InterPro" id="IPR011009">
    <property type="entry name" value="Kinase-like_dom_sf"/>
</dbReference>
<proteinExistence type="predicted"/>
<evidence type="ECO:0000313" key="5">
    <source>
        <dbReference type="EMBL" id="OMP07608.1"/>
    </source>
</evidence>
<evidence type="ECO:0000256" key="1">
    <source>
        <dbReference type="ARBA" id="ARBA00022737"/>
    </source>
</evidence>
<dbReference type="STRING" id="93759.A0A1R3KKT9"/>
<dbReference type="Gene3D" id="3.30.200.20">
    <property type="entry name" value="Phosphorylase Kinase, domain 1"/>
    <property type="match status" value="1"/>
</dbReference>
<dbReference type="AlphaFoldDB" id="A0A1R3KKT9"/>
<feature type="region of interest" description="Disordered" evidence="3">
    <location>
        <begin position="979"/>
        <end position="1007"/>
    </location>
</feature>
<dbReference type="SUPFAM" id="SSF56112">
    <property type="entry name" value="Protein kinase-like (PK-like)"/>
    <property type="match status" value="1"/>
</dbReference>
<feature type="compositionally biased region" description="Basic and acidic residues" evidence="3">
    <location>
        <begin position="987"/>
        <end position="1007"/>
    </location>
</feature>
<feature type="region of interest" description="Disordered" evidence="3">
    <location>
        <begin position="787"/>
        <end position="843"/>
    </location>
</feature>
<dbReference type="InterPro" id="IPR012337">
    <property type="entry name" value="RNaseH-like_sf"/>
</dbReference>
<dbReference type="InterPro" id="IPR017441">
    <property type="entry name" value="Protein_kinase_ATP_BS"/>
</dbReference>
<dbReference type="FunFam" id="2.120.10.30:FF:000108">
    <property type="entry name" value="NHL domain-containing protein"/>
    <property type="match status" value="1"/>
</dbReference>
<protein>
    <recommendedName>
        <fullName evidence="4">RNase H type-1 domain-containing protein</fullName>
    </recommendedName>
</protein>
<dbReference type="Gene3D" id="3.30.420.10">
    <property type="entry name" value="Ribonuclease H-like superfamily/Ribonuclease H"/>
    <property type="match status" value="1"/>
</dbReference>
<dbReference type="GO" id="GO:0005524">
    <property type="term" value="F:ATP binding"/>
    <property type="evidence" value="ECO:0007669"/>
    <property type="project" value="UniProtKB-UniRule"/>
</dbReference>
<name>A0A1R3KKT9_9ROSI</name>
<gene>
    <name evidence="5" type="ORF">COLO4_07189</name>
</gene>
<dbReference type="GO" id="GO:0004523">
    <property type="term" value="F:RNA-DNA hybrid ribonuclease activity"/>
    <property type="evidence" value="ECO:0007669"/>
    <property type="project" value="InterPro"/>
</dbReference>
<keyword evidence="1" id="KW-0677">Repeat</keyword>